<keyword evidence="2" id="KW-0813">Transport</keyword>
<comment type="caution">
    <text evidence="8">The sequence shown here is derived from an EMBL/GenBank/DDBJ whole genome shotgun (WGS) entry which is preliminary data.</text>
</comment>
<evidence type="ECO:0000256" key="1">
    <source>
        <dbReference type="ARBA" id="ARBA00008936"/>
    </source>
</evidence>
<evidence type="ECO:0000256" key="2">
    <source>
        <dbReference type="ARBA" id="ARBA00022448"/>
    </source>
</evidence>
<feature type="non-terminal residue" evidence="8">
    <location>
        <position position="1"/>
    </location>
</feature>
<evidence type="ECO:0000256" key="5">
    <source>
        <dbReference type="ARBA" id="ARBA00022967"/>
    </source>
</evidence>
<protein>
    <recommendedName>
        <fullName evidence="7">ATPase F1/V1/A1 complex alpha/beta subunit N-terminal domain-containing protein</fullName>
    </recommendedName>
</protein>
<evidence type="ECO:0000259" key="7">
    <source>
        <dbReference type="Pfam" id="PF02874"/>
    </source>
</evidence>
<evidence type="ECO:0000313" key="9">
    <source>
        <dbReference type="Proteomes" id="UP001189429"/>
    </source>
</evidence>
<evidence type="ECO:0000313" key="8">
    <source>
        <dbReference type="EMBL" id="CAK0798025.1"/>
    </source>
</evidence>
<evidence type="ECO:0000256" key="4">
    <source>
        <dbReference type="ARBA" id="ARBA00022840"/>
    </source>
</evidence>
<reference evidence="8" key="1">
    <citation type="submission" date="2023-10" db="EMBL/GenBank/DDBJ databases">
        <authorList>
            <person name="Chen Y."/>
            <person name="Shah S."/>
            <person name="Dougan E. K."/>
            <person name="Thang M."/>
            <person name="Chan C."/>
        </authorList>
    </citation>
    <scope>NUCLEOTIDE SEQUENCE [LARGE SCALE GENOMIC DNA]</scope>
</reference>
<name>A0ABN9Q1F7_9DINO</name>
<dbReference type="SUPFAM" id="SSF50615">
    <property type="entry name" value="N-terminal domain of alpha and beta subunits of F1 ATP synthase"/>
    <property type="match status" value="1"/>
</dbReference>
<accession>A0ABN9Q1F7</accession>
<dbReference type="InterPro" id="IPR004100">
    <property type="entry name" value="ATPase_F1/V1/A1_a/bsu_N"/>
</dbReference>
<dbReference type="InterPro" id="IPR023366">
    <property type="entry name" value="ATP_synth_asu-like_sf"/>
</dbReference>
<keyword evidence="9" id="KW-1185">Reference proteome</keyword>
<dbReference type="InterPro" id="IPR022878">
    <property type="entry name" value="V-ATPase_asu"/>
</dbReference>
<organism evidence="8 9">
    <name type="scientific">Prorocentrum cordatum</name>
    <dbReference type="NCBI Taxonomy" id="2364126"/>
    <lineage>
        <taxon>Eukaryota</taxon>
        <taxon>Sar</taxon>
        <taxon>Alveolata</taxon>
        <taxon>Dinophyceae</taxon>
        <taxon>Prorocentrales</taxon>
        <taxon>Prorocentraceae</taxon>
        <taxon>Prorocentrum</taxon>
    </lineage>
</organism>
<dbReference type="Proteomes" id="UP001189429">
    <property type="component" value="Unassembled WGS sequence"/>
</dbReference>
<dbReference type="EMBL" id="CAUYUJ010001875">
    <property type="protein sequence ID" value="CAK0798025.1"/>
    <property type="molecule type" value="Genomic_DNA"/>
</dbReference>
<feature type="non-terminal residue" evidence="8">
    <location>
        <position position="104"/>
    </location>
</feature>
<dbReference type="Gene3D" id="2.40.30.20">
    <property type="match status" value="1"/>
</dbReference>
<keyword evidence="5" id="KW-1278">Translocase</keyword>
<keyword evidence="6" id="KW-0406">Ion transport</keyword>
<proteinExistence type="inferred from homology"/>
<feature type="domain" description="ATPase F1/V1/A1 complex alpha/beta subunit N-terminal" evidence="7">
    <location>
        <begin position="66"/>
        <end position="103"/>
    </location>
</feature>
<evidence type="ECO:0000256" key="3">
    <source>
        <dbReference type="ARBA" id="ARBA00022741"/>
    </source>
</evidence>
<sequence length="104" mass="11250">SSRSQGGGRHSRSLRPESNLLARARWRTTPWSAARARAQRARGRLDIPAGRPGKTVLAMAEVVGTVMKVSGPLVVAEGMSGTKMYEVVRVGKDRLVGEIIRLEA</sequence>
<dbReference type="Pfam" id="PF02874">
    <property type="entry name" value="ATP-synt_ab_N"/>
    <property type="match status" value="1"/>
</dbReference>
<dbReference type="InterPro" id="IPR036121">
    <property type="entry name" value="ATPase_F1/V1/A1_a/bsu_N_sf"/>
</dbReference>
<gene>
    <name evidence="8" type="ORF">PCOR1329_LOCUS6934</name>
</gene>
<comment type="similarity">
    <text evidence="1">Belongs to the ATPase alpha/beta chains family.</text>
</comment>
<evidence type="ECO:0000256" key="6">
    <source>
        <dbReference type="ARBA" id="ARBA00023065"/>
    </source>
</evidence>
<keyword evidence="4" id="KW-0067">ATP-binding</keyword>
<dbReference type="PANTHER" id="PTHR43607">
    <property type="entry name" value="V-TYPE PROTON ATPASE CATALYTIC SUBUNIT A"/>
    <property type="match status" value="1"/>
</dbReference>
<dbReference type="PANTHER" id="PTHR43607:SF1">
    <property type="entry name" value="H(+)-TRANSPORTING TWO-SECTOR ATPASE"/>
    <property type="match status" value="1"/>
</dbReference>
<keyword evidence="3" id="KW-0547">Nucleotide-binding</keyword>